<dbReference type="EMBL" id="CAJOBC010000733">
    <property type="protein sequence ID" value="CAF3619947.1"/>
    <property type="molecule type" value="Genomic_DNA"/>
</dbReference>
<comment type="caution">
    <text evidence="3">The sequence shown here is derived from an EMBL/GenBank/DDBJ whole genome shotgun (WGS) entry which is preliminary data.</text>
</comment>
<dbReference type="EMBL" id="CAJOBA010001455">
    <property type="protein sequence ID" value="CAF3596775.1"/>
    <property type="molecule type" value="Genomic_DNA"/>
</dbReference>
<reference evidence="3" key="1">
    <citation type="submission" date="2021-02" db="EMBL/GenBank/DDBJ databases">
        <authorList>
            <person name="Nowell W R."/>
        </authorList>
    </citation>
    <scope>NUCLEOTIDE SEQUENCE</scope>
</reference>
<evidence type="ECO:0000313" key="5">
    <source>
        <dbReference type="EMBL" id="CAF3619947.1"/>
    </source>
</evidence>
<keyword evidence="1" id="KW-1133">Transmembrane helix</keyword>
<feature type="transmembrane region" description="Helical" evidence="1">
    <location>
        <begin position="12"/>
        <end position="32"/>
    </location>
</feature>
<gene>
    <name evidence="3" type="ORF">GPM918_LOCUS5148</name>
    <name evidence="2" type="ORF">OVA965_LOCUS5240</name>
    <name evidence="5" type="ORF">SRO942_LOCUS5148</name>
    <name evidence="4" type="ORF">TMI583_LOCUS5238</name>
</gene>
<evidence type="ECO:0000256" key="1">
    <source>
        <dbReference type="SAM" id="Phobius"/>
    </source>
</evidence>
<dbReference type="EMBL" id="CAJNOQ010000733">
    <property type="protein sequence ID" value="CAF0832873.1"/>
    <property type="molecule type" value="Genomic_DNA"/>
</dbReference>
<evidence type="ECO:0000313" key="4">
    <source>
        <dbReference type="EMBL" id="CAF3596775.1"/>
    </source>
</evidence>
<dbReference type="Proteomes" id="UP000677228">
    <property type="component" value="Unassembled WGS sequence"/>
</dbReference>
<keyword evidence="1" id="KW-0472">Membrane</keyword>
<dbReference type="Proteomes" id="UP000681722">
    <property type="component" value="Unassembled WGS sequence"/>
</dbReference>
<name>A0A813UUZ7_9BILA</name>
<keyword evidence="1" id="KW-0812">Transmembrane</keyword>
<dbReference type="EMBL" id="CAJNOK010001455">
    <property type="protein sequence ID" value="CAF0812883.1"/>
    <property type="molecule type" value="Genomic_DNA"/>
</dbReference>
<dbReference type="Proteomes" id="UP000663829">
    <property type="component" value="Unassembled WGS sequence"/>
</dbReference>
<keyword evidence="6" id="KW-1185">Reference proteome</keyword>
<feature type="transmembrane region" description="Helical" evidence="1">
    <location>
        <begin position="52"/>
        <end position="71"/>
    </location>
</feature>
<evidence type="ECO:0000313" key="6">
    <source>
        <dbReference type="Proteomes" id="UP000663829"/>
    </source>
</evidence>
<evidence type="ECO:0000313" key="2">
    <source>
        <dbReference type="EMBL" id="CAF0812883.1"/>
    </source>
</evidence>
<evidence type="ECO:0000313" key="3">
    <source>
        <dbReference type="EMBL" id="CAF0832873.1"/>
    </source>
</evidence>
<sequence length="168" mass="19629">MTISKKDFIKFIHVSLTIYYGSLLSIAFHLLIDGVLQTFIEKHDDTAEYYPIRTILYGLFEIIVLCFLIYATWKNLPLLLILAILFLILLSIVIATMEIIFTILYHTAPDIRTTDIQYYLLTHKVIRLSVQLLFNLFSILATLFLYYHSKRPNKEQKDLIIAKNSVTH</sequence>
<feature type="transmembrane region" description="Helical" evidence="1">
    <location>
        <begin position="78"/>
        <end position="105"/>
    </location>
</feature>
<accession>A0A813UUZ7</accession>
<protein>
    <submittedName>
        <fullName evidence="3">Uncharacterized protein</fullName>
    </submittedName>
</protein>
<organism evidence="3 6">
    <name type="scientific">Didymodactylos carnosus</name>
    <dbReference type="NCBI Taxonomy" id="1234261"/>
    <lineage>
        <taxon>Eukaryota</taxon>
        <taxon>Metazoa</taxon>
        <taxon>Spiralia</taxon>
        <taxon>Gnathifera</taxon>
        <taxon>Rotifera</taxon>
        <taxon>Eurotatoria</taxon>
        <taxon>Bdelloidea</taxon>
        <taxon>Philodinida</taxon>
        <taxon>Philodinidae</taxon>
        <taxon>Didymodactylos</taxon>
    </lineage>
</organism>
<dbReference type="AlphaFoldDB" id="A0A813UUZ7"/>
<proteinExistence type="predicted"/>
<feature type="transmembrane region" description="Helical" evidence="1">
    <location>
        <begin position="125"/>
        <end position="147"/>
    </location>
</feature>
<dbReference type="Proteomes" id="UP000682733">
    <property type="component" value="Unassembled WGS sequence"/>
</dbReference>